<feature type="transmembrane region" description="Helical" evidence="1">
    <location>
        <begin position="12"/>
        <end position="33"/>
    </location>
</feature>
<accession>A0A6A1WMK7</accession>
<keyword evidence="1" id="KW-0812">Transmembrane</keyword>
<dbReference type="Proteomes" id="UP000516437">
    <property type="component" value="Chromosome 1"/>
</dbReference>
<dbReference type="AlphaFoldDB" id="A0A6A1WMK7"/>
<keyword evidence="3" id="KW-1185">Reference proteome</keyword>
<feature type="transmembrane region" description="Helical" evidence="1">
    <location>
        <begin position="67"/>
        <end position="88"/>
    </location>
</feature>
<evidence type="ECO:0000313" key="2">
    <source>
        <dbReference type="EMBL" id="KAB1226539.1"/>
    </source>
</evidence>
<gene>
    <name evidence="2" type="ORF">CJ030_MR1G001435</name>
</gene>
<sequence length="167" mass="18581">MAGREKLHSGSPAALLRLLLASSIISCFAIFAFRVPLLPQYEVEKMDGLRPTQQTDERMLSPATAPLLVQLCATLSACTLPFSLSLYLRDPMHTYLSSSFSLPQFGTVVEITEISVMRKRNFPDLDSELKILVLIDAKLLPAIFTGPIILAKNPCHCFLFFCFPTQM</sequence>
<evidence type="ECO:0000313" key="3">
    <source>
        <dbReference type="Proteomes" id="UP000516437"/>
    </source>
</evidence>
<keyword evidence="1" id="KW-1133">Transmembrane helix</keyword>
<organism evidence="2 3">
    <name type="scientific">Morella rubra</name>
    <name type="common">Chinese bayberry</name>
    <dbReference type="NCBI Taxonomy" id="262757"/>
    <lineage>
        <taxon>Eukaryota</taxon>
        <taxon>Viridiplantae</taxon>
        <taxon>Streptophyta</taxon>
        <taxon>Embryophyta</taxon>
        <taxon>Tracheophyta</taxon>
        <taxon>Spermatophyta</taxon>
        <taxon>Magnoliopsida</taxon>
        <taxon>eudicotyledons</taxon>
        <taxon>Gunneridae</taxon>
        <taxon>Pentapetalae</taxon>
        <taxon>rosids</taxon>
        <taxon>fabids</taxon>
        <taxon>Fagales</taxon>
        <taxon>Myricaceae</taxon>
        <taxon>Morella</taxon>
    </lineage>
</organism>
<reference evidence="2 3" key="1">
    <citation type="journal article" date="2019" name="Plant Biotechnol. J.">
        <title>The red bayberry genome and genetic basis of sex determination.</title>
        <authorList>
            <person name="Jia H.M."/>
            <person name="Jia H.J."/>
            <person name="Cai Q.L."/>
            <person name="Wang Y."/>
            <person name="Zhao H.B."/>
            <person name="Yang W.F."/>
            <person name="Wang G.Y."/>
            <person name="Li Y.H."/>
            <person name="Zhan D.L."/>
            <person name="Shen Y.T."/>
            <person name="Niu Q.F."/>
            <person name="Chang L."/>
            <person name="Qiu J."/>
            <person name="Zhao L."/>
            <person name="Xie H.B."/>
            <person name="Fu W.Y."/>
            <person name="Jin J."/>
            <person name="Li X.W."/>
            <person name="Jiao Y."/>
            <person name="Zhou C.C."/>
            <person name="Tu T."/>
            <person name="Chai C.Y."/>
            <person name="Gao J.L."/>
            <person name="Fan L.J."/>
            <person name="van de Weg E."/>
            <person name="Wang J.Y."/>
            <person name="Gao Z.S."/>
        </authorList>
    </citation>
    <scope>NUCLEOTIDE SEQUENCE [LARGE SCALE GENOMIC DNA]</scope>
    <source>
        <tissue evidence="2">Leaves</tissue>
    </source>
</reference>
<comment type="caution">
    <text evidence="2">The sequence shown here is derived from an EMBL/GenBank/DDBJ whole genome shotgun (WGS) entry which is preliminary data.</text>
</comment>
<name>A0A6A1WMK7_9ROSI</name>
<proteinExistence type="predicted"/>
<keyword evidence="1" id="KW-0472">Membrane</keyword>
<dbReference type="EMBL" id="RXIC02000019">
    <property type="protein sequence ID" value="KAB1226539.1"/>
    <property type="molecule type" value="Genomic_DNA"/>
</dbReference>
<evidence type="ECO:0000256" key="1">
    <source>
        <dbReference type="SAM" id="Phobius"/>
    </source>
</evidence>
<protein>
    <submittedName>
        <fullName evidence="2">Uncharacterized protein</fullName>
    </submittedName>
</protein>